<keyword evidence="1" id="KW-0227">DNA damage</keyword>
<dbReference type="GO" id="GO:0003911">
    <property type="term" value="F:DNA ligase (NAD+) activity"/>
    <property type="evidence" value="ECO:0007669"/>
    <property type="project" value="InterPro"/>
</dbReference>
<proteinExistence type="predicted"/>
<dbReference type="InterPro" id="IPR013840">
    <property type="entry name" value="DNAligase_N"/>
</dbReference>
<dbReference type="GO" id="GO:0006281">
    <property type="term" value="P:DNA repair"/>
    <property type="evidence" value="ECO:0007669"/>
    <property type="project" value="UniProtKB-KW"/>
</dbReference>
<feature type="non-terminal residue" evidence="4">
    <location>
        <position position="252"/>
    </location>
</feature>
<dbReference type="SMART" id="SM00532">
    <property type="entry name" value="LIGANc"/>
    <property type="match status" value="1"/>
</dbReference>
<dbReference type="PANTHER" id="PTHR23389">
    <property type="entry name" value="CHROMOSOME TRANSMISSION FIDELITY FACTOR 18"/>
    <property type="match status" value="1"/>
</dbReference>
<dbReference type="EMBL" id="BARW01029365">
    <property type="protein sequence ID" value="GAJ08648.1"/>
    <property type="molecule type" value="Genomic_DNA"/>
</dbReference>
<dbReference type="PROSITE" id="PS01055">
    <property type="entry name" value="DNA_LIGASE_N1"/>
    <property type="match status" value="1"/>
</dbReference>
<feature type="domain" description="NAD-dependent DNA ligase N-terminal" evidence="3">
    <location>
        <begin position="1"/>
        <end position="252"/>
    </location>
</feature>
<dbReference type="CDD" id="cd00114">
    <property type="entry name" value="LIGANc"/>
    <property type="match status" value="1"/>
</dbReference>
<keyword evidence="2" id="KW-0234">DNA repair</keyword>
<dbReference type="Gene3D" id="1.10.287.610">
    <property type="entry name" value="Helix hairpin bin"/>
    <property type="match status" value="1"/>
</dbReference>
<accession>X1TTI1</accession>
<protein>
    <recommendedName>
        <fullName evidence="3">NAD-dependent DNA ligase N-terminal domain-containing protein</fullName>
    </recommendedName>
</protein>
<dbReference type="SUPFAM" id="SSF56091">
    <property type="entry name" value="DNA ligase/mRNA capping enzyme, catalytic domain"/>
    <property type="match status" value="1"/>
</dbReference>
<dbReference type="GO" id="GO:0046872">
    <property type="term" value="F:metal ion binding"/>
    <property type="evidence" value="ECO:0007669"/>
    <property type="project" value="UniProtKB-KW"/>
</dbReference>
<dbReference type="InterPro" id="IPR013839">
    <property type="entry name" value="DNAligase_adenylation"/>
</dbReference>
<reference evidence="4" key="1">
    <citation type="journal article" date="2014" name="Front. Microbiol.">
        <title>High frequency of phylogenetically diverse reductive dehalogenase-homologous genes in deep subseafloor sedimentary metagenomes.</title>
        <authorList>
            <person name="Kawai M."/>
            <person name="Futagami T."/>
            <person name="Toyoda A."/>
            <person name="Takaki Y."/>
            <person name="Nishi S."/>
            <person name="Hori S."/>
            <person name="Arai W."/>
            <person name="Tsubouchi T."/>
            <person name="Morono Y."/>
            <person name="Uchiyama I."/>
            <person name="Ito T."/>
            <person name="Fujiyama A."/>
            <person name="Inagaki F."/>
            <person name="Takami H."/>
        </authorList>
    </citation>
    <scope>NUCLEOTIDE SEQUENCE</scope>
    <source>
        <strain evidence="4">Expedition CK06-06</strain>
    </source>
</reference>
<evidence type="ECO:0000259" key="3">
    <source>
        <dbReference type="SMART" id="SM00532"/>
    </source>
</evidence>
<dbReference type="Pfam" id="PF01653">
    <property type="entry name" value="DNA_ligase_aden"/>
    <property type="match status" value="1"/>
</dbReference>
<gene>
    <name evidence="4" type="ORF">S12H4_47198</name>
</gene>
<dbReference type="GO" id="GO:0005829">
    <property type="term" value="C:cytosol"/>
    <property type="evidence" value="ECO:0007669"/>
    <property type="project" value="TreeGrafter"/>
</dbReference>
<dbReference type="InterPro" id="IPR018239">
    <property type="entry name" value="DNA_ligase_AS"/>
</dbReference>
<dbReference type="AlphaFoldDB" id="X1TTI1"/>
<evidence type="ECO:0000313" key="4">
    <source>
        <dbReference type="EMBL" id="GAJ08648.1"/>
    </source>
</evidence>
<dbReference type="PANTHER" id="PTHR23389:SF9">
    <property type="entry name" value="DNA LIGASE"/>
    <property type="match status" value="1"/>
</dbReference>
<comment type="caution">
    <text evidence="4">The sequence shown here is derived from an EMBL/GenBank/DDBJ whole genome shotgun (WGS) entry which is preliminary data.</text>
</comment>
<dbReference type="Gene3D" id="3.30.470.30">
    <property type="entry name" value="DNA ligase/mRNA capping enzyme"/>
    <property type="match status" value="1"/>
</dbReference>
<sequence length="252" mass="27561">EITDRQYDKLFAELKVLEEANPQLITPDSPTQRVSGRPLEGFTTVRHAVPMLSMDNTYNAEELRAFDERVAKGLGGRDFDYVVELKIDGVAISLRYEDGTLVTAATRGDGEVGDDVTTNVRTIKAVPLVLLGGRKIPTVLEVRGEVYMPTAAFVELNKLRAEAGESAFANPRNAAAGSLKLLDARITAERNLAFFAYSIGELSGPLAENHYQTLQGFKKLGLPINPNIKKAGDIDKVIDICLGWSEKRLDLG</sequence>
<name>X1TTI1_9ZZZZ</name>
<evidence type="ECO:0000256" key="2">
    <source>
        <dbReference type="ARBA" id="ARBA00023204"/>
    </source>
</evidence>
<evidence type="ECO:0000256" key="1">
    <source>
        <dbReference type="ARBA" id="ARBA00022763"/>
    </source>
</evidence>
<feature type="non-terminal residue" evidence="4">
    <location>
        <position position="1"/>
    </location>
</feature>
<organism evidence="4">
    <name type="scientific">marine sediment metagenome</name>
    <dbReference type="NCBI Taxonomy" id="412755"/>
    <lineage>
        <taxon>unclassified sequences</taxon>
        <taxon>metagenomes</taxon>
        <taxon>ecological metagenomes</taxon>
    </lineage>
</organism>